<keyword evidence="14" id="KW-1185">Reference proteome</keyword>
<comment type="pathway">
    <text evidence="1">Protein modification; peptidyl-diphthamide biosynthesis.</text>
</comment>
<name>A0A1I8JCE9_9PLAT</name>
<dbReference type="Gene3D" id="3.30.1330.40">
    <property type="entry name" value="RutC-like"/>
    <property type="match status" value="1"/>
</dbReference>
<evidence type="ECO:0000256" key="1">
    <source>
        <dbReference type="ARBA" id="ARBA00005156"/>
    </source>
</evidence>
<evidence type="ECO:0000256" key="12">
    <source>
        <dbReference type="ARBA" id="ARBA00048108"/>
    </source>
</evidence>
<protein>
    <recommendedName>
        <fullName evidence="4">Diphthine--ammonia ligase</fullName>
        <ecNumber evidence="3">6.3.1.14</ecNumber>
    </recommendedName>
    <alternativeName>
        <fullName evidence="9">ATP-binding domain-containing protein 4</fullName>
    </alternativeName>
    <alternativeName>
        <fullName evidence="8">Diphthamide synthase</fullName>
    </alternativeName>
    <alternativeName>
        <fullName evidence="10">Diphthamide synthetase</fullName>
    </alternativeName>
    <alternativeName>
        <fullName evidence="11">Protein DPH6 homolog</fullName>
    </alternativeName>
</protein>
<dbReference type="InterPro" id="IPR035959">
    <property type="entry name" value="RutC-like_sf"/>
</dbReference>
<dbReference type="CDD" id="cd01994">
    <property type="entry name" value="AANH_PF0828-like"/>
    <property type="match status" value="1"/>
</dbReference>
<dbReference type="EC" id="6.3.1.14" evidence="3"/>
<keyword evidence="7" id="KW-0067">ATP-binding</keyword>
<dbReference type="NCBIfam" id="TIGR00290">
    <property type="entry name" value="MJ0570_dom"/>
    <property type="match status" value="1"/>
</dbReference>
<dbReference type="Gene3D" id="3.90.1490.10">
    <property type="entry name" value="putative n-type atp pyrophosphatase, domain 2"/>
    <property type="match status" value="1"/>
</dbReference>
<dbReference type="Pfam" id="PF01902">
    <property type="entry name" value="Diphthami_syn_2"/>
    <property type="match status" value="2"/>
</dbReference>
<evidence type="ECO:0000256" key="6">
    <source>
        <dbReference type="ARBA" id="ARBA00022741"/>
    </source>
</evidence>
<dbReference type="PANTHER" id="PTHR12196">
    <property type="entry name" value="DOMAIN OF UNKNOWN FUNCTION 71 DUF71 -CONTAINING PROTEIN"/>
    <property type="match status" value="1"/>
</dbReference>
<dbReference type="WBParaSite" id="maker-uti_cns_0046742-snap-gene-0.1-mRNA-1">
    <property type="protein sequence ID" value="maker-uti_cns_0046742-snap-gene-0.1-mRNA-1"/>
    <property type="gene ID" value="maker-uti_cns_0046742-snap-gene-0.1"/>
</dbReference>
<reference evidence="15" key="1">
    <citation type="submission" date="2016-11" db="UniProtKB">
        <authorList>
            <consortium name="WormBaseParasite"/>
        </authorList>
    </citation>
    <scope>IDENTIFICATION</scope>
</reference>
<dbReference type="SUPFAM" id="SSF55298">
    <property type="entry name" value="YjgF-like"/>
    <property type="match status" value="1"/>
</dbReference>
<keyword evidence="6" id="KW-0547">Nucleotide-binding</keyword>
<dbReference type="GO" id="GO:0005524">
    <property type="term" value="F:ATP binding"/>
    <property type="evidence" value="ECO:0007669"/>
    <property type="project" value="UniProtKB-KW"/>
</dbReference>
<sequence>YNHGKIQANRRHVRLRPALVETALAPRALLEQEELSVARRKLLVDRQKLADRRKLLVDRQRLQADRRELLVARRKLLVDRQRLQADRRELLVARRKLLVDRQRLQADRRELLVARRKLLVDRQRLQADRRELLVARRKLLVDRQRLQADRRELLVARRKLLADRQRLQADRRELLVARRKLLVDRQRLQADRRELLVARRKLLADRQRLQADRRELLVARRKLLVDRQRLQADRRELLVARRKLLADRLNPDQKTGFYNKMKVVGLVSGGKDSCYNMIECVRSGHQIVALAHLYPPSGAEMDSFMYQTVGSEAVALYAKATGLPLYTRPIVGESRDTGSADHYASSSNSGDSEDEVEDLYKLLAEVKAGIPGLQAVSVGAILSNYQRVRVESVCERLDLQVLAFLWRRDQTELLDEMLFSGLDAILIKVAAYGLSPKRHLGRRLVDIRDELVRLAAPAAGGLSPCGEGGEYETLALDCPLFKHGRIVLDNGHLTAAGTDSRVVVHSDDAFAPVCYLKLTGCCRLGEPKAGLEEFSAKQPSSIDRISPAVIEREFQIDAKNYPNSRGGSLYCDDDSNDLPSLRLSVINVQVAEQSGEISVAEMAKLLMSKANAAIQAAGGEQSAEMRPLLCVLTVPDMSSFALVNYVYGSPELGFASRPGYRSPPARACVELATAASEVMSASILVLKEDKGSDASTVAAMHVRSRSHWAPANIGPYSQCIALANHRLLLISGQIAMDPATLEIPLGSSAQWQADLSLRHSLRVARANGYQGRFGSGSNDCSLFICFGLDADCLSAGVDSFQRLICRENSSRLVLPALCTGLPKGAKVEWLTFLVNANDDTLTTSIEYVDELDDVTTLISRWQRGAKNSLAVCLVNETALAGQSYDLSSSIAGFPVLQIRCHGFLSQRYGNSAAVVARLNF</sequence>
<evidence type="ECO:0000256" key="11">
    <source>
        <dbReference type="ARBA" id="ARBA00032849"/>
    </source>
</evidence>
<evidence type="ECO:0000313" key="14">
    <source>
        <dbReference type="Proteomes" id="UP000095280"/>
    </source>
</evidence>
<organism evidence="14 15">
    <name type="scientific">Macrostomum lignano</name>
    <dbReference type="NCBI Taxonomy" id="282301"/>
    <lineage>
        <taxon>Eukaryota</taxon>
        <taxon>Metazoa</taxon>
        <taxon>Spiralia</taxon>
        <taxon>Lophotrochozoa</taxon>
        <taxon>Platyhelminthes</taxon>
        <taxon>Rhabditophora</taxon>
        <taxon>Macrostomorpha</taxon>
        <taxon>Macrostomida</taxon>
        <taxon>Macrostomidae</taxon>
        <taxon>Macrostomum</taxon>
    </lineage>
</organism>
<dbReference type="GO" id="GO:0017183">
    <property type="term" value="P:protein histidyl modification to diphthamide"/>
    <property type="evidence" value="ECO:0007669"/>
    <property type="project" value="UniProtKB-UniPathway"/>
</dbReference>
<dbReference type="InterPro" id="IPR030662">
    <property type="entry name" value="DPH6/MJ0570"/>
</dbReference>
<dbReference type="InterPro" id="IPR014729">
    <property type="entry name" value="Rossmann-like_a/b/a_fold"/>
</dbReference>
<dbReference type="Gene3D" id="3.40.50.620">
    <property type="entry name" value="HUPs"/>
    <property type="match status" value="1"/>
</dbReference>
<dbReference type="AlphaFoldDB" id="A0A1I8JCE9"/>
<feature type="domain" description="Diphthamide synthase" evidence="13">
    <location>
        <begin position="261"/>
        <end position="337"/>
    </location>
</feature>
<accession>A0A1I8JCE9</accession>
<proteinExistence type="inferred from homology"/>
<comment type="similarity">
    <text evidence="2">Belongs to the Diphthine--ammonia ligase family.</text>
</comment>
<evidence type="ECO:0000256" key="10">
    <source>
        <dbReference type="ARBA" id="ARBA00031552"/>
    </source>
</evidence>
<dbReference type="FunFam" id="3.40.50.620:FF:000145">
    <property type="entry name" value="ATP-binding domain containing protein"/>
    <property type="match status" value="1"/>
</dbReference>
<evidence type="ECO:0000259" key="13">
    <source>
        <dbReference type="Pfam" id="PF01902"/>
    </source>
</evidence>
<evidence type="ECO:0000256" key="4">
    <source>
        <dbReference type="ARBA" id="ARBA00018426"/>
    </source>
</evidence>
<dbReference type="InterPro" id="IPR002761">
    <property type="entry name" value="Diphthami_syn_dom"/>
</dbReference>
<keyword evidence="5" id="KW-0436">Ligase</keyword>
<evidence type="ECO:0000256" key="2">
    <source>
        <dbReference type="ARBA" id="ARBA00008496"/>
    </source>
</evidence>
<dbReference type="GO" id="GO:0017178">
    <property type="term" value="F:diphthine-ammonia ligase activity"/>
    <property type="evidence" value="ECO:0007669"/>
    <property type="project" value="UniProtKB-EC"/>
</dbReference>
<dbReference type="Proteomes" id="UP000095280">
    <property type="component" value="Unplaced"/>
</dbReference>
<evidence type="ECO:0000256" key="8">
    <source>
        <dbReference type="ARBA" id="ARBA00029814"/>
    </source>
</evidence>
<evidence type="ECO:0000256" key="5">
    <source>
        <dbReference type="ARBA" id="ARBA00022598"/>
    </source>
</evidence>
<feature type="domain" description="Diphthamide synthase" evidence="13">
    <location>
        <begin position="347"/>
        <end position="483"/>
    </location>
</feature>
<evidence type="ECO:0000256" key="7">
    <source>
        <dbReference type="ARBA" id="ARBA00022840"/>
    </source>
</evidence>
<evidence type="ECO:0000313" key="15">
    <source>
        <dbReference type="WBParaSite" id="maker-uti_cns_0046742-snap-gene-0.1-mRNA-1"/>
    </source>
</evidence>
<comment type="catalytic activity">
    <reaction evidence="12">
        <text>diphthine-[translation elongation factor 2] + NH4(+) + ATP = diphthamide-[translation elongation factor 2] + AMP + diphosphate + H(+)</text>
        <dbReference type="Rhea" id="RHEA:19753"/>
        <dbReference type="Rhea" id="RHEA-COMP:10172"/>
        <dbReference type="Rhea" id="RHEA-COMP:10174"/>
        <dbReference type="ChEBI" id="CHEBI:15378"/>
        <dbReference type="ChEBI" id="CHEBI:16692"/>
        <dbReference type="ChEBI" id="CHEBI:28938"/>
        <dbReference type="ChEBI" id="CHEBI:30616"/>
        <dbReference type="ChEBI" id="CHEBI:33019"/>
        <dbReference type="ChEBI" id="CHEBI:82696"/>
        <dbReference type="ChEBI" id="CHEBI:456215"/>
        <dbReference type="EC" id="6.3.1.14"/>
    </reaction>
</comment>
<evidence type="ECO:0000256" key="3">
    <source>
        <dbReference type="ARBA" id="ARBA00012089"/>
    </source>
</evidence>
<dbReference type="PANTHER" id="PTHR12196:SF2">
    <property type="entry name" value="DIPHTHINE--AMMONIA LIGASE"/>
    <property type="match status" value="1"/>
</dbReference>
<dbReference type="UniPathway" id="UPA00559"/>
<evidence type="ECO:0000256" key="9">
    <source>
        <dbReference type="ARBA" id="ARBA00031202"/>
    </source>
</evidence>
<dbReference type="FunFam" id="3.90.1490.10:FF:000001">
    <property type="entry name" value="Diphthine--ammonia ligase"/>
    <property type="match status" value="1"/>
</dbReference>
<dbReference type="SUPFAM" id="SSF52402">
    <property type="entry name" value="Adenine nucleotide alpha hydrolases-like"/>
    <property type="match status" value="1"/>
</dbReference>